<evidence type="ECO:0000313" key="2">
    <source>
        <dbReference type="Proteomes" id="UP001501447"/>
    </source>
</evidence>
<reference evidence="1 2" key="1">
    <citation type="journal article" date="2019" name="Int. J. Syst. Evol. Microbiol.">
        <title>The Global Catalogue of Microorganisms (GCM) 10K type strain sequencing project: providing services to taxonomists for standard genome sequencing and annotation.</title>
        <authorList>
            <consortium name="The Broad Institute Genomics Platform"/>
            <consortium name="The Broad Institute Genome Sequencing Center for Infectious Disease"/>
            <person name="Wu L."/>
            <person name="Ma J."/>
        </authorList>
    </citation>
    <scope>NUCLEOTIDE SEQUENCE [LARGE SCALE GENOMIC DNA]</scope>
    <source>
        <strain evidence="1 2">JCM 16373</strain>
    </source>
</reference>
<gene>
    <name evidence="1" type="ORF">GCM10009863_51780</name>
</gene>
<evidence type="ECO:0000313" key="1">
    <source>
        <dbReference type="EMBL" id="GAA2629988.1"/>
    </source>
</evidence>
<accession>A0ABN3QME0</accession>
<proteinExistence type="predicted"/>
<name>A0ABN3QME0_9ACTN</name>
<comment type="caution">
    <text evidence="1">The sequence shown here is derived from an EMBL/GenBank/DDBJ whole genome shotgun (WGS) entry which is preliminary data.</text>
</comment>
<sequence length="68" mass="7125">MSGSFYTDCCPRCLAGPTVPTSGIATGGSLTAAYRCPVCRHLWTCAWALMPGRQLPPAPQIRAEGEAA</sequence>
<dbReference type="Proteomes" id="UP001501447">
    <property type="component" value="Unassembled WGS sequence"/>
</dbReference>
<protein>
    <submittedName>
        <fullName evidence="1">Uncharacterized protein</fullName>
    </submittedName>
</protein>
<dbReference type="EMBL" id="BAAARJ010000018">
    <property type="protein sequence ID" value="GAA2629988.1"/>
    <property type="molecule type" value="Genomic_DNA"/>
</dbReference>
<organism evidence="1 2">
    <name type="scientific">Streptomyces axinellae</name>
    <dbReference type="NCBI Taxonomy" id="552788"/>
    <lineage>
        <taxon>Bacteria</taxon>
        <taxon>Bacillati</taxon>
        <taxon>Actinomycetota</taxon>
        <taxon>Actinomycetes</taxon>
        <taxon>Kitasatosporales</taxon>
        <taxon>Streptomycetaceae</taxon>
        <taxon>Streptomyces</taxon>
    </lineage>
</organism>
<keyword evidence="2" id="KW-1185">Reference proteome</keyword>